<dbReference type="EMBL" id="DQTV01000007">
    <property type="protein sequence ID" value="HIP56488.1"/>
    <property type="molecule type" value="Genomic_DNA"/>
</dbReference>
<dbReference type="Proteomes" id="UP000605805">
    <property type="component" value="Unassembled WGS sequence"/>
</dbReference>
<name>A0A832YWU1_9CREN</name>
<sequence length="88" mass="9855">MRLRLEIEVDVHSEDLCKAILSSIEPDNVTAPQHTKIVCRCENGLLKVEVVSEGPILTFRNTVDDLLEHVAIAWKSIMSVLSKGKQDE</sequence>
<comment type="similarity">
    <text evidence="1">Belongs to the CTAG/PCC1 family.</text>
</comment>
<protein>
    <recommendedName>
        <fullName evidence="4">KEOPS complex subunit</fullName>
    </recommendedName>
</protein>
<gene>
    <name evidence="2" type="ORF">EYH02_00225</name>
</gene>
<dbReference type="AlphaFoldDB" id="A0A832YWU1"/>
<dbReference type="NCBIfam" id="NF011470">
    <property type="entry name" value="PRK14887.1"/>
    <property type="match status" value="1"/>
</dbReference>
<proteinExistence type="inferred from homology"/>
<accession>A0A832YWU1</accession>
<dbReference type="InterPro" id="IPR015419">
    <property type="entry name" value="CTAG/Pcc1"/>
</dbReference>
<evidence type="ECO:0000256" key="1">
    <source>
        <dbReference type="ARBA" id="ARBA00007073"/>
    </source>
</evidence>
<evidence type="ECO:0000313" key="2">
    <source>
        <dbReference type="EMBL" id="HIP56488.1"/>
    </source>
</evidence>
<evidence type="ECO:0000313" key="3">
    <source>
        <dbReference type="Proteomes" id="UP000605805"/>
    </source>
</evidence>
<organism evidence="2 3">
    <name type="scientific">Ignisphaera aggregans</name>
    <dbReference type="NCBI Taxonomy" id="334771"/>
    <lineage>
        <taxon>Archaea</taxon>
        <taxon>Thermoproteota</taxon>
        <taxon>Thermoprotei</taxon>
        <taxon>Desulfurococcales</taxon>
        <taxon>Desulfurococcaceae</taxon>
        <taxon>Ignisphaera</taxon>
    </lineage>
</organism>
<dbReference type="Pfam" id="PF09341">
    <property type="entry name" value="Pcc1"/>
    <property type="match status" value="1"/>
</dbReference>
<evidence type="ECO:0008006" key="4">
    <source>
        <dbReference type="Google" id="ProtNLM"/>
    </source>
</evidence>
<comment type="caution">
    <text evidence="2">The sequence shown here is derived from an EMBL/GenBank/DDBJ whole genome shotgun (WGS) entry which is preliminary data.</text>
</comment>
<reference evidence="2" key="1">
    <citation type="journal article" date="2020" name="ISME J.">
        <title>Gammaproteobacteria mediating utilization of methyl-, sulfur- and petroleum organic compounds in deep ocean hydrothermal plumes.</title>
        <authorList>
            <person name="Zhou Z."/>
            <person name="Liu Y."/>
            <person name="Pan J."/>
            <person name="Cron B.R."/>
            <person name="Toner B.M."/>
            <person name="Anantharaman K."/>
            <person name="Breier J.A."/>
            <person name="Dick G.J."/>
            <person name="Li M."/>
        </authorList>
    </citation>
    <scope>NUCLEOTIDE SEQUENCE</scope>
    <source>
        <strain evidence="2">SZUA-1435</strain>
    </source>
</reference>